<dbReference type="EMBL" id="CM004402">
    <property type="protein sequence ID" value="OAY27155.1"/>
    <property type="molecule type" value="Genomic_DNA"/>
</dbReference>
<gene>
    <name evidence="2" type="ORF">MANES_16G104000v8</name>
</gene>
<evidence type="ECO:0008006" key="4">
    <source>
        <dbReference type="Google" id="ProtNLM"/>
    </source>
</evidence>
<name>A0A2C9UAP9_MANES</name>
<organism evidence="2 3">
    <name type="scientific">Manihot esculenta</name>
    <name type="common">Cassava</name>
    <name type="synonym">Jatropha manihot</name>
    <dbReference type="NCBI Taxonomy" id="3983"/>
    <lineage>
        <taxon>Eukaryota</taxon>
        <taxon>Viridiplantae</taxon>
        <taxon>Streptophyta</taxon>
        <taxon>Embryophyta</taxon>
        <taxon>Tracheophyta</taxon>
        <taxon>Spermatophyta</taxon>
        <taxon>Magnoliopsida</taxon>
        <taxon>eudicotyledons</taxon>
        <taxon>Gunneridae</taxon>
        <taxon>Pentapetalae</taxon>
        <taxon>rosids</taxon>
        <taxon>fabids</taxon>
        <taxon>Malpighiales</taxon>
        <taxon>Euphorbiaceae</taxon>
        <taxon>Crotonoideae</taxon>
        <taxon>Manihoteae</taxon>
        <taxon>Manihot</taxon>
    </lineage>
</organism>
<dbReference type="AlphaFoldDB" id="A0A2C9UAP9"/>
<dbReference type="OMA" id="SYGAKKP"/>
<proteinExistence type="predicted"/>
<evidence type="ECO:0000256" key="1">
    <source>
        <dbReference type="SAM" id="SignalP"/>
    </source>
</evidence>
<protein>
    <recommendedName>
        <fullName evidence="4">Saposin B-type domain-containing protein</fullName>
    </recommendedName>
</protein>
<feature type="chain" id="PRO_5012790591" description="Saposin B-type domain-containing protein" evidence="1">
    <location>
        <begin position="27"/>
        <end position="307"/>
    </location>
</feature>
<reference evidence="3" key="1">
    <citation type="journal article" date="2016" name="Nat. Biotechnol.">
        <title>Sequencing wild and cultivated cassava and related species reveals extensive interspecific hybridization and genetic diversity.</title>
        <authorList>
            <person name="Bredeson J.V."/>
            <person name="Lyons J.B."/>
            <person name="Prochnik S.E."/>
            <person name="Wu G.A."/>
            <person name="Ha C.M."/>
            <person name="Edsinger-Gonzales E."/>
            <person name="Grimwood J."/>
            <person name="Schmutz J."/>
            <person name="Rabbi I.Y."/>
            <person name="Egesi C."/>
            <person name="Nauluvula P."/>
            <person name="Lebot V."/>
            <person name="Ndunguru J."/>
            <person name="Mkamilo G."/>
            <person name="Bart R.S."/>
            <person name="Setter T.L."/>
            <person name="Gleadow R.M."/>
            <person name="Kulakow P."/>
            <person name="Ferguson M.E."/>
            <person name="Rounsley S."/>
            <person name="Rokhsar D.S."/>
        </authorList>
    </citation>
    <scope>NUCLEOTIDE SEQUENCE [LARGE SCALE GENOMIC DNA]</scope>
    <source>
        <strain evidence="3">cv. AM560-2</strain>
    </source>
</reference>
<accession>A0A2C9UAP9</accession>
<keyword evidence="1" id="KW-0732">Signal</keyword>
<evidence type="ECO:0000313" key="3">
    <source>
        <dbReference type="Proteomes" id="UP000091857"/>
    </source>
</evidence>
<dbReference type="PANTHER" id="PTHR36058">
    <property type="entry name" value="NUCLEOPHOSMIN"/>
    <property type="match status" value="1"/>
</dbReference>
<dbReference type="PANTHER" id="PTHR36058:SF1">
    <property type="entry name" value="NUCLEOPHOSMIN"/>
    <property type="match status" value="1"/>
</dbReference>
<sequence>MANIKQILIVLATLLVVSTWVPVSFSAQKPVFAARKKDIPFIKCQVCEKLAKELYQQVAKKQAQISPKKITEYQIIEMAENVCNLKKEEADWILKIDVVEQGDKLELVEQDSEGECNSECKTIAQACEEIAGYTDTDIAEFIYSSKPSIDSLVNYLCKDLTDSCRKKPPPVPKDRTPGEAFVPKSSKDAEVEKFLKSMEGVPGASNLKMYSREDVLKVKNFGNDDGDDDDDEDDVDEPHFHSNLAKAMKEKESKTDDWKQKMTKGVKDIGETLKRHAYKISNRMRQWWKRVKAERTNKNLNTGKLEL</sequence>
<dbReference type="Proteomes" id="UP000091857">
    <property type="component" value="Chromosome 16"/>
</dbReference>
<keyword evidence="3" id="KW-1185">Reference proteome</keyword>
<comment type="caution">
    <text evidence="2">The sequence shown here is derived from an EMBL/GenBank/DDBJ whole genome shotgun (WGS) entry which is preliminary data.</text>
</comment>
<evidence type="ECO:0000313" key="2">
    <source>
        <dbReference type="EMBL" id="OAY27155.1"/>
    </source>
</evidence>
<feature type="signal peptide" evidence="1">
    <location>
        <begin position="1"/>
        <end position="26"/>
    </location>
</feature>
<dbReference type="Gramene" id="Manes.16G104000.1.v8.1">
    <property type="protein sequence ID" value="Manes.16G104000.1.v8.1.CDS"/>
    <property type="gene ID" value="Manes.16G104000.v8.1"/>
</dbReference>
<dbReference type="OrthoDB" id="202851at2759"/>